<evidence type="ECO:0000256" key="4">
    <source>
        <dbReference type="ARBA" id="ARBA00022741"/>
    </source>
</evidence>
<dbReference type="AlphaFoldDB" id="A0A7G9G5D5"/>
<dbReference type="PIRSF" id="PIRSF001554">
    <property type="entry name" value="SucCS_beta"/>
    <property type="match status" value="1"/>
</dbReference>
<dbReference type="InterPro" id="IPR013815">
    <property type="entry name" value="ATP_grasp_subdomain_1"/>
</dbReference>
<dbReference type="GO" id="GO:0005524">
    <property type="term" value="F:ATP binding"/>
    <property type="evidence" value="ECO:0007669"/>
    <property type="project" value="UniProtKB-UniRule"/>
</dbReference>
<keyword evidence="4 6" id="KW-0547">Nucleotide-binding</keyword>
<keyword evidence="1" id="KW-0816">Tricarboxylic acid cycle</keyword>
<dbReference type="InterPro" id="IPR011761">
    <property type="entry name" value="ATP-grasp"/>
</dbReference>
<evidence type="ECO:0000256" key="3">
    <source>
        <dbReference type="ARBA" id="ARBA00022723"/>
    </source>
</evidence>
<dbReference type="Proteomes" id="UP000515823">
    <property type="component" value="Chromosome"/>
</dbReference>
<dbReference type="GO" id="GO:0006104">
    <property type="term" value="P:succinyl-CoA metabolic process"/>
    <property type="evidence" value="ECO:0007669"/>
    <property type="project" value="TreeGrafter"/>
</dbReference>
<feature type="domain" description="ATP-grasp" evidence="7">
    <location>
        <begin position="9"/>
        <end position="227"/>
    </location>
</feature>
<gene>
    <name evidence="8" type="ORF">H9Q78_02285</name>
</gene>
<dbReference type="GO" id="GO:0006099">
    <property type="term" value="P:tricarboxylic acid cycle"/>
    <property type="evidence" value="ECO:0007669"/>
    <property type="project" value="UniProtKB-KW"/>
</dbReference>
<organism evidence="8 9">
    <name type="scientific">Qiania dongpingensis</name>
    <dbReference type="NCBI Taxonomy" id="2763669"/>
    <lineage>
        <taxon>Bacteria</taxon>
        <taxon>Bacillati</taxon>
        <taxon>Bacillota</taxon>
        <taxon>Clostridia</taxon>
        <taxon>Lachnospirales</taxon>
        <taxon>Lachnospiraceae</taxon>
        <taxon>Qiania</taxon>
    </lineage>
</organism>
<dbReference type="InterPro" id="IPR005811">
    <property type="entry name" value="SUCC_ACL_C"/>
</dbReference>
<dbReference type="KEGG" id="qdo:H9Q78_02285"/>
<dbReference type="InterPro" id="IPR016102">
    <property type="entry name" value="Succinyl-CoA_synth-like"/>
</dbReference>
<keyword evidence="9" id="KW-1185">Reference proteome</keyword>
<accession>A0A7G9G5D5</accession>
<evidence type="ECO:0000256" key="1">
    <source>
        <dbReference type="ARBA" id="ARBA00022532"/>
    </source>
</evidence>
<name>A0A7G9G5D5_9FIRM</name>
<dbReference type="PROSITE" id="PS50975">
    <property type="entry name" value="ATP_GRASP"/>
    <property type="match status" value="1"/>
</dbReference>
<dbReference type="EMBL" id="CP060634">
    <property type="protein sequence ID" value="QNM06017.1"/>
    <property type="molecule type" value="Genomic_DNA"/>
</dbReference>
<dbReference type="SUPFAM" id="SSF56059">
    <property type="entry name" value="Glutathione synthetase ATP-binding domain-like"/>
    <property type="match status" value="1"/>
</dbReference>
<reference evidence="8 9" key="1">
    <citation type="submission" date="2020-08" db="EMBL/GenBank/DDBJ databases">
        <authorList>
            <person name="Liu C."/>
            <person name="Sun Q."/>
        </authorList>
    </citation>
    <scope>NUCLEOTIDE SEQUENCE [LARGE SCALE GENOMIC DNA]</scope>
    <source>
        <strain evidence="8 9">NSJ-38</strain>
    </source>
</reference>
<keyword evidence="3" id="KW-0479">Metal-binding</keyword>
<proteinExistence type="predicted"/>
<evidence type="ECO:0000256" key="2">
    <source>
        <dbReference type="ARBA" id="ARBA00022598"/>
    </source>
</evidence>
<keyword evidence="2" id="KW-0436">Ligase</keyword>
<evidence type="ECO:0000313" key="9">
    <source>
        <dbReference type="Proteomes" id="UP000515823"/>
    </source>
</evidence>
<dbReference type="InterPro" id="IPR013650">
    <property type="entry name" value="ATP-grasp_succ-CoA_synth-type"/>
</dbReference>
<protein>
    <recommendedName>
        <fullName evidence="7">ATP-grasp domain-containing protein</fullName>
    </recommendedName>
</protein>
<dbReference type="SUPFAM" id="SSF52210">
    <property type="entry name" value="Succinyl-CoA synthetase domains"/>
    <property type="match status" value="1"/>
</dbReference>
<dbReference type="Pfam" id="PF08442">
    <property type="entry name" value="ATP-grasp_2"/>
    <property type="match status" value="1"/>
</dbReference>
<dbReference type="Gene3D" id="3.30.470.20">
    <property type="entry name" value="ATP-grasp fold, B domain"/>
    <property type="match status" value="1"/>
</dbReference>
<evidence type="ECO:0000313" key="8">
    <source>
        <dbReference type="EMBL" id="QNM06017.1"/>
    </source>
</evidence>
<evidence type="ECO:0000256" key="5">
    <source>
        <dbReference type="ARBA" id="ARBA00022842"/>
    </source>
</evidence>
<dbReference type="PANTHER" id="PTHR11815">
    <property type="entry name" value="SUCCINYL-COA SYNTHETASE BETA CHAIN"/>
    <property type="match status" value="1"/>
</dbReference>
<dbReference type="PANTHER" id="PTHR11815:SF10">
    <property type="entry name" value="SUCCINATE--COA LIGASE [GDP-FORMING] SUBUNIT BETA, MITOCHONDRIAL"/>
    <property type="match status" value="1"/>
</dbReference>
<evidence type="ECO:0000256" key="6">
    <source>
        <dbReference type="PROSITE-ProRule" id="PRU00409"/>
    </source>
</evidence>
<evidence type="ECO:0000259" key="7">
    <source>
        <dbReference type="PROSITE" id="PS50975"/>
    </source>
</evidence>
<keyword evidence="5" id="KW-0460">Magnesium</keyword>
<dbReference type="Gene3D" id="3.30.1490.20">
    <property type="entry name" value="ATP-grasp fold, A domain"/>
    <property type="match status" value="1"/>
</dbReference>
<dbReference type="GO" id="GO:0046872">
    <property type="term" value="F:metal ion binding"/>
    <property type="evidence" value="ECO:0007669"/>
    <property type="project" value="UniProtKB-KW"/>
</dbReference>
<dbReference type="Gene3D" id="3.40.50.261">
    <property type="entry name" value="Succinyl-CoA synthetase domains"/>
    <property type="match status" value="1"/>
</dbReference>
<dbReference type="Pfam" id="PF00549">
    <property type="entry name" value="Ligase_CoA"/>
    <property type="match status" value="1"/>
</dbReference>
<dbReference type="InterPro" id="IPR005809">
    <property type="entry name" value="Succ_CoA_ligase-like_bsu"/>
</dbReference>
<dbReference type="RefSeq" id="WP_249303385.1">
    <property type="nucleotide sequence ID" value="NZ_CP060634.1"/>
</dbReference>
<dbReference type="GO" id="GO:0004775">
    <property type="term" value="F:succinate-CoA ligase (ADP-forming) activity"/>
    <property type="evidence" value="ECO:0007669"/>
    <property type="project" value="TreeGrafter"/>
</dbReference>
<sequence length="373" mass="41210">MNLFEYEGKQMMREYGIPVPESHLITAEDAPAPMAYPFVLKAQVMTGGRGKAGGVKVCENEADYKKYAHDILNMEIKGHKVHGLLAEQMMKAEKELYLSITLQGVAKPTLIASRMGGMDIEAVSRDNPEEIVKMEIDPFTGLKGYQLKYLAKKLQVEDKKDLFAMVSKVQDAFFKAGAMLVEINPLGLVDGKLVAMDSKFVIDGHARHMQAKMDELEAARQELHAYETPFKEETTITYVPLDGDLGLISDGAGTGMLTLDLLNDAGGHVASFCELGGMTTEEVMYRAMDLTLTGHPEIKGVIIVLIGGFNRMDNMALGITKYVKEHNVKIPIYTRMCGTMEEVGLETMKQAGMPTYNILTDTVKEFVHEVEGV</sequence>
<keyword evidence="6" id="KW-0067">ATP-binding</keyword>
<dbReference type="GO" id="GO:0042709">
    <property type="term" value="C:succinate-CoA ligase complex"/>
    <property type="evidence" value="ECO:0007669"/>
    <property type="project" value="TreeGrafter"/>
</dbReference>